<keyword evidence="6" id="KW-1185">Reference proteome</keyword>
<dbReference type="RefSeq" id="WP_110794910.1">
    <property type="nucleotide sequence ID" value="NZ_KZ826482.1"/>
</dbReference>
<dbReference type="PANTHER" id="PTHR35372">
    <property type="entry name" value="ATP BINDING PROTEIN-RELATED"/>
    <property type="match status" value="1"/>
</dbReference>
<keyword evidence="2" id="KW-0378">Hydrolase</keyword>
<proteinExistence type="predicted"/>
<evidence type="ECO:0000259" key="4">
    <source>
        <dbReference type="PROSITE" id="PS51206"/>
    </source>
</evidence>
<keyword evidence="3" id="KW-0067">ATP-binding</keyword>
<dbReference type="PROSITE" id="PS51206">
    <property type="entry name" value="SF3_HELICASE_1"/>
    <property type="match status" value="1"/>
</dbReference>
<dbReference type="SMART" id="SM00885">
    <property type="entry name" value="D5_N"/>
    <property type="match status" value="1"/>
</dbReference>
<dbReference type="PANTHER" id="PTHR35372:SF2">
    <property type="entry name" value="SF3 HELICASE DOMAIN-CONTAINING PROTEIN"/>
    <property type="match status" value="1"/>
</dbReference>
<dbReference type="InterPro" id="IPR051620">
    <property type="entry name" value="ORF904-like_C"/>
</dbReference>
<evidence type="ECO:0000313" key="6">
    <source>
        <dbReference type="Proteomes" id="UP000248012"/>
    </source>
</evidence>
<dbReference type="InterPro" id="IPR027417">
    <property type="entry name" value="P-loop_NTPase"/>
</dbReference>
<keyword evidence="1" id="KW-0547">Nucleotide-binding</keyword>
<dbReference type="Pfam" id="PF08706">
    <property type="entry name" value="D5_N"/>
    <property type="match status" value="1"/>
</dbReference>
<dbReference type="AlphaFoldDB" id="A0A2V4MN65"/>
<dbReference type="Proteomes" id="UP000248012">
    <property type="component" value="Unassembled WGS sequence"/>
</dbReference>
<sequence length="539" mass="60303">MEHHSKQYERVKKALAKAEKIETKKLKKQKDVVIEHDTPRKVRPSTNAILARAGAGFDLTDLGNSDRFLAKYGTRTAFAIGAGWVVFDGHCWDRYSGNERAKGMAGEIARAIKEECKCLKKKKQVPYRLQWAARSGRASAINGLLELTKPAVLVPLDVFDRQPQLWNAQNGTLDLTTGQLAQFSPADMLTGMGPLHYDPNTQCPAWDAFIADITCGDHTLAGFLQRAVGYSMFAHQEEQVAFFLTGDETNDKMNGSNGKSLFLAIIAAVFGQYQTGVDKGLITQAARKSGINSDVAALSGKRLGIGGEFDRNDVMDEREFKRLTGEDVIKARFLRQEYFDFYSKATLWYATNYMPLIQSQDHGVYRRTIIIPFLAKFHDAHECPEGGKVKDPKLKTRLLGELEGIFRWCIEGAVAYAQGGLNVPRHLYAVRDAKKNDSNPLSDFVSICLNIDPDKVERAGNLFQAYQRFAEVNEGQRFSRTDFGLRMNRMGIVKVPELSKKHIHRGGACLNEVGKAYLNGTRDLIELENQDRADLLRAV</sequence>
<accession>A0A2V4MN65</accession>
<dbReference type="InterPro" id="IPR045455">
    <property type="entry name" value="NrS-1_pol-like_helicase"/>
</dbReference>
<feature type="domain" description="SF3 helicase" evidence="4">
    <location>
        <begin position="219"/>
        <end position="386"/>
    </location>
</feature>
<dbReference type="InterPro" id="IPR014818">
    <property type="entry name" value="Phage/plasmid_primase_P4_C"/>
</dbReference>
<dbReference type="NCBIfam" id="TIGR01613">
    <property type="entry name" value="primase_Cterm"/>
    <property type="match status" value="1"/>
</dbReference>
<dbReference type="GO" id="GO:0016787">
    <property type="term" value="F:hydrolase activity"/>
    <property type="evidence" value="ECO:0007669"/>
    <property type="project" value="UniProtKB-KW"/>
</dbReference>
<protein>
    <recommendedName>
        <fullName evidence="4">SF3 helicase domain-containing protein</fullName>
    </recommendedName>
</protein>
<dbReference type="EMBL" id="QFVT01000003">
    <property type="protein sequence ID" value="PYC48175.1"/>
    <property type="molecule type" value="Genomic_DNA"/>
</dbReference>
<dbReference type="InterPro" id="IPR006500">
    <property type="entry name" value="Helicase_put_C_phage/plasmid"/>
</dbReference>
<dbReference type="Gene3D" id="3.40.50.300">
    <property type="entry name" value="P-loop containing nucleotide triphosphate hydrolases"/>
    <property type="match status" value="1"/>
</dbReference>
<evidence type="ECO:0000256" key="2">
    <source>
        <dbReference type="ARBA" id="ARBA00022801"/>
    </source>
</evidence>
<evidence type="ECO:0000313" key="5">
    <source>
        <dbReference type="EMBL" id="PYC48175.1"/>
    </source>
</evidence>
<dbReference type="GO" id="GO:0005524">
    <property type="term" value="F:ATP binding"/>
    <property type="evidence" value="ECO:0007669"/>
    <property type="project" value="UniProtKB-KW"/>
</dbReference>
<dbReference type="Pfam" id="PF19263">
    <property type="entry name" value="DUF5906"/>
    <property type="match status" value="1"/>
</dbReference>
<reference evidence="5 6" key="1">
    <citation type="submission" date="2018-05" db="EMBL/GenBank/DDBJ databases">
        <title>Oceanovita maritima gen. nov., sp. nov., a marine bacterium in the family Rhodobacteraceae isolated from surface seawater of Lundu port Xiamen, China.</title>
        <authorList>
            <person name="Hetharua B.H."/>
            <person name="Min D."/>
            <person name="Liao H."/>
            <person name="Tian Y."/>
        </authorList>
    </citation>
    <scope>NUCLEOTIDE SEQUENCE [LARGE SCALE GENOMIC DNA]</scope>
    <source>
        <strain evidence="5 6">FSX-11</strain>
    </source>
</reference>
<evidence type="ECO:0000256" key="1">
    <source>
        <dbReference type="ARBA" id="ARBA00022741"/>
    </source>
</evidence>
<organism evidence="5 6">
    <name type="scientific">Litorivita pollutaquae</name>
    <dbReference type="NCBI Taxonomy" id="2200892"/>
    <lineage>
        <taxon>Bacteria</taxon>
        <taxon>Pseudomonadati</taxon>
        <taxon>Pseudomonadota</taxon>
        <taxon>Alphaproteobacteria</taxon>
        <taxon>Rhodobacterales</taxon>
        <taxon>Paracoccaceae</taxon>
        <taxon>Litorivita</taxon>
    </lineage>
</organism>
<dbReference type="OrthoDB" id="9763644at2"/>
<dbReference type="InterPro" id="IPR014015">
    <property type="entry name" value="Helicase_SF3_DNA-vir"/>
</dbReference>
<comment type="caution">
    <text evidence="5">The sequence shown here is derived from an EMBL/GenBank/DDBJ whole genome shotgun (WGS) entry which is preliminary data.</text>
</comment>
<name>A0A2V4MN65_9RHOB</name>
<evidence type="ECO:0000256" key="3">
    <source>
        <dbReference type="ARBA" id="ARBA00022840"/>
    </source>
</evidence>
<gene>
    <name evidence="5" type="ORF">DI396_03970</name>
</gene>